<dbReference type="InterPro" id="IPR046450">
    <property type="entry name" value="PA_dom_sf"/>
</dbReference>
<feature type="transmembrane region" description="Helical" evidence="2">
    <location>
        <begin position="61"/>
        <end position="82"/>
    </location>
</feature>
<feature type="region of interest" description="Disordered" evidence="1">
    <location>
        <begin position="27"/>
        <end position="55"/>
    </location>
</feature>
<dbReference type="Ensembl" id="ENSMUNT00000032251.1">
    <property type="protein sequence ID" value="ENSMUNP00000030410.1"/>
    <property type="gene ID" value="ENSMUNG00000021489.1"/>
</dbReference>
<protein>
    <submittedName>
        <fullName evidence="3">Uncharacterized protein</fullName>
    </submittedName>
</protein>
<evidence type="ECO:0000256" key="2">
    <source>
        <dbReference type="SAM" id="Phobius"/>
    </source>
</evidence>
<sequence>MEVLRRCCHRRPPGGGAVSYARQWDEEEEGEGGMGAAIVRLPRPRPWPRPRPRPRRRLHPLVTLALGSASAFLAGLLVASLGHAPCRAGMWAGLSPPGPAPEGEGLGGVASAEAPPPWPRLRELLQRHLQDERIEAWVREVSAGPHGAGSERGRSLAGSVLEAMEGAGLNRVWSRPQPLPLPVRGSVSLQWVDAEGRELQRLRLDPEAFCAWSASGNATGGLVYGHYGRPQDLQLLRAQGVSIGGNLLLLRTGRGDPAGKVAAAAGAGALGVLLYPDPQDTVGPGGDPGLGGDTAVTMHLQEGSGDPYSRGFPSFTGRAPPGPPPGVPPIPAHPISANTAAQLLRVLGGPRAPARWGGPPLRGLWYRPEEGGGSAAPAQCGCRH</sequence>
<dbReference type="Gene3D" id="3.40.630.10">
    <property type="entry name" value="Zn peptidases"/>
    <property type="match status" value="1"/>
</dbReference>
<dbReference type="GO" id="GO:0140298">
    <property type="term" value="P:endocytic iron import into cell"/>
    <property type="evidence" value="ECO:0007669"/>
    <property type="project" value="TreeGrafter"/>
</dbReference>
<dbReference type="PANTHER" id="PTHR10404">
    <property type="entry name" value="N-ACETYLATED-ALPHA-LINKED ACIDIC DIPEPTIDASE"/>
    <property type="match status" value="1"/>
</dbReference>
<evidence type="ECO:0000313" key="3">
    <source>
        <dbReference type="Ensembl" id="ENSMUNP00000030410.1"/>
    </source>
</evidence>
<name>A0A8V5GQC3_MELUD</name>
<proteinExistence type="predicted"/>
<dbReference type="AlphaFoldDB" id="A0A8V5GQC3"/>
<reference evidence="3" key="1">
    <citation type="submission" date="2020-03" db="EMBL/GenBank/DDBJ databases">
        <title>Melopsittacus undulatus (budgerigar) genome, bMelUnd1, maternal haplotype with Z.</title>
        <authorList>
            <person name="Gedman G."/>
            <person name="Mountcastle J."/>
            <person name="Haase B."/>
            <person name="Formenti G."/>
            <person name="Wright T."/>
            <person name="Apodaca J."/>
            <person name="Pelan S."/>
            <person name="Chow W."/>
            <person name="Rhie A."/>
            <person name="Howe K."/>
            <person name="Fedrigo O."/>
            <person name="Jarvis E.D."/>
        </authorList>
    </citation>
    <scope>NUCLEOTIDE SEQUENCE [LARGE SCALE GENOMIC DNA]</scope>
</reference>
<feature type="compositionally biased region" description="Basic residues" evidence="1">
    <location>
        <begin position="42"/>
        <end position="55"/>
    </location>
</feature>
<accession>A0A8V5GQC3</accession>
<dbReference type="PANTHER" id="PTHR10404:SF33">
    <property type="entry name" value="TRANSFERRIN RECEPTOR PROTEIN 2"/>
    <property type="match status" value="1"/>
</dbReference>
<reference evidence="3" key="3">
    <citation type="submission" date="2025-09" db="UniProtKB">
        <authorList>
            <consortium name="Ensembl"/>
        </authorList>
    </citation>
    <scope>IDENTIFICATION</scope>
</reference>
<dbReference type="Proteomes" id="UP000694405">
    <property type="component" value="Unassembled WGS sequence"/>
</dbReference>
<keyword evidence="2" id="KW-0472">Membrane</keyword>
<reference evidence="3" key="2">
    <citation type="submission" date="2025-08" db="UniProtKB">
        <authorList>
            <consortium name="Ensembl"/>
        </authorList>
    </citation>
    <scope>IDENTIFICATION</scope>
</reference>
<dbReference type="Gene3D" id="3.50.30.30">
    <property type="match status" value="1"/>
</dbReference>
<evidence type="ECO:0000313" key="4">
    <source>
        <dbReference type="Proteomes" id="UP000694405"/>
    </source>
</evidence>
<keyword evidence="2" id="KW-0812">Transmembrane</keyword>
<organism evidence="3 4">
    <name type="scientific">Melopsittacus undulatus</name>
    <name type="common">Budgerigar</name>
    <name type="synonym">Psittacus undulatus</name>
    <dbReference type="NCBI Taxonomy" id="13146"/>
    <lineage>
        <taxon>Eukaryota</taxon>
        <taxon>Metazoa</taxon>
        <taxon>Chordata</taxon>
        <taxon>Craniata</taxon>
        <taxon>Vertebrata</taxon>
        <taxon>Euteleostomi</taxon>
        <taxon>Archelosauria</taxon>
        <taxon>Archosauria</taxon>
        <taxon>Dinosauria</taxon>
        <taxon>Saurischia</taxon>
        <taxon>Theropoda</taxon>
        <taxon>Coelurosauria</taxon>
        <taxon>Aves</taxon>
        <taxon>Neognathae</taxon>
        <taxon>Neoaves</taxon>
        <taxon>Telluraves</taxon>
        <taxon>Australaves</taxon>
        <taxon>Psittaciformes</taxon>
        <taxon>Psittaculidae</taxon>
        <taxon>Melopsittacus</taxon>
    </lineage>
</organism>
<dbReference type="InterPro" id="IPR039373">
    <property type="entry name" value="Peptidase_M28B"/>
</dbReference>
<evidence type="ECO:0000256" key="1">
    <source>
        <dbReference type="SAM" id="MobiDB-lite"/>
    </source>
</evidence>
<keyword evidence="4" id="KW-1185">Reference proteome</keyword>
<dbReference type="GO" id="GO:0009897">
    <property type="term" value="C:external side of plasma membrane"/>
    <property type="evidence" value="ECO:0007669"/>
    <property type="project" value="TreeGrafter"/>
</dbReference>
<keyword evidence="2" id="KW-1133">Transmembrane helix</keyword>
<dbReference type="SUPFAM" id="SSF52025">
    <property type="entry name" value="PA domain"/>
    <property type="match status" value="1"/>
</dbReference>